<evidence type="ECO:0000256" key="1">
    <source>
        <dbReference type="ARBA" id="ARBA00008056"/>
    </source>
</evidence>
<evidence type="ECO:0000313" key="4">
    <source>
        <dbReference type="EMBL" id="KAK5993550.1"/>
    </source>
</evidence>
<dbReference type="InterPro" id="IPR005123">
    <property type="entry name" value="Oxoglu/Fe-dep_dioxygenase_dom"/>
</dbReference>
<dbReference type="Gene3D" id="2.60.120.330">
    <property type="entry name" value="B-lactam Antibiotic, Isopenicillin N Synthase, Chain"/>
    <property type="match status" value="1"/>
</dbReference>
<dbReference type="PRINTS" id="PR00682">
    <property type="entry name" value="IPNSYNTHASE"/>
</dbReference>
<comment type="similarity">
    <text evidence="1 2">Belongs to the iron/ascorbate-dependent oxidoreductase family.</text>
</comment>
<dbReference type="PANTHER" id="PTHR47990">
    <property type="entry name" value="2-OXOGLUTARATE (2OG) AND FE(II)-DEPENDENT OXYGENASE SUPERFAMILY PROTEIN-RELATED"/>
    <property type="match status" value="1"/>
</dbReference>
<comment type="caution">
    <text evidence="4">The sequence shown here is derived from an EMBL/GenBank/DDBJ whole genome shotgun (WGS) entry which is preliminary data.</text>
</comment>
<dbReference type="Pfam" id="PF14226">
    <property type="entry name" value="DIOX_N"/>
    <property type="match status" value="1"/>
</dbReference>
<protein>
    <submittedName>
        <fullName evidence="4">2-oxoglutarate-Fe(II) type oxidoreductase hxnY</fullName>
    </submittedName>
</protein>
<evidence type="ECO:0000313" key="5">
    <source>
        <dbReference type="Proteomes" id="UP001338125"/>
    </source>
</evidence>
<dbReference type="InterPro" id="IPR027443">
    <property type="entry name" value="IPNS-like_sf"/>
</dbReference>
<keyword evidence="2" id="KW-0479">Metal-binding</keyword>
<evidence type="ECO:0000259" key="3">
    <source>
        <dbReference type="PROSITE" id="PS51471"/>
    </source>
</evidence>
<dbReference type="InterPro" id="IPR044861">
    <property type="entry name" value="IPNS-like_FE2OG_OXY"/>
</dbReference>
<dbReference type="InterPro" id="IPR026992">
    <property type="entry name" value="DIOX_N"/>
</dbReference>
<name>A0ABR0SN08_9HYPO</name>
<organism evidence="4 5">
    <name type="scientific">Cladobotryum mycophilum</name>
    <dbReference type="NCBI Taxonomy" id="491253"/>
    <lineage>
        <taxon>Eukaryota</taxon>
        <taxon>Fungi</taxon>
        <taxon>Dikarya</taxon>
        <taxon>Ascomycota</taxon>
        <taxon>Pezizomycotina</taxon>
        <taxon>Sordariomycetes</taxon>
        <taxon>Hypocreomycetidae</taxon>
        <taxon>Hypocreales</taxon>
        <taxon>Hypocreaceae</taxon>
        <taxon>Cladobotryum</taxon>
    </lineage>
</organism>
<dbReference type="InterPro" id="IPR050231">
    <property type="entry name" value="Iron_ascorbate_oxido_reductase"/>
</dbReference>
<accession>A0ABR0SN08</accession>
<evidence type="ECO:0000256" key="2">
    <source>
        <dbReference type="RuleBase" id="RU003682"/>
    </source>
</evidence>
<keyword evidence="2" id="KW-0408">Iron</keyword>
<sequence length="318" mass="35522">MEIKLVIPVIDISGYYTGDVEAKARIASAIASAAQSPGFFQITGHRVSPDLISQLYKQLAAFFALPFDVKRSISTANSPVIRGYEAIGQQILEEGFVDSKEGFVFGREHPLEGARYLQGPNQWPEDSKVPGFKDVIMEYYKAVLNLSKIMFRLVALSLSLKEDYFDAFSGSEDSIAVMRAHRYPPTTPELAAKSRGIGAHTDFGALTLLLQDSIGGLEVFHKPTETWHPVKPVEGAFVVNIGDMLERWTNNRYTSTKHRVISPANDNYRYSVASFNQGLLDQMIECIPTCLEPGEKPLYEPVKVEEHLKARYSSSFKY</sequence>
<keyword evidence="5" id="KW-1185">Reference proteome</keyword>
<dbReference type="Pfam" id="PF03171">
    <property type="entry name" value="2OG-FeII_Oxy"/>
    <property type="match status" value="1"/>
</dbReference>
<dbReference type="Proteomes" id="UP001338125">
    <property type="component" value="Unassembled WGS sequence"/>
</dbReference>
<gene>
    <name evidence="4" type="ORF">PT974_06984</name>
</gene>
<feature type="domain" description="Fe2OG dioxygenase" evidence="3">
    <location>
        <begin position="174"/>
        <end position="278"/>
    </location>
</feature>
<proteinExistence type="inferred from homology"/>
<dbReference type="EMBL" id="JAVFKD010000012">
    <property type="protein sequence ID" value="KAK5993550.1"/>
    <property type="molecule type" value="Genomic_DNA"/>
</dbReference>
<reference evidence="4 5" key="1">
    <citation type="submission" date="2024-01" db="EMBL/GenBank/DDBJ databases">
        <title>Complete genome of Cladobotryum mycophilum ATHUM6906.</title>
        <authorList>
            <person name="Christinaki A.C."/>
            <person name="Myridakis A.I."/>
            <person name="Kouvelis V.N."/>
        </authorList>
    </citation>
    <scope>NUCLEOTIDE SEQUENCE [LARGE SCALE GENOMIC DNA]</scope>
    <source>
        <strain evidence="4 5">ATHUM6906</strain>
    </source>
</reference>
<dbReference type="PROSITE" id="PS51471">
    <property type="entry name" value="FE2OG_OXY"/>
    <property type="match status" value="1"/>
</dbReference>
<dbReference type="SUPFAM" id="SSF51197">
    <property type="entry name" value="Clavaminate synthase-like"/>
    <property type="match status" value="1"/>
</dbReference>
<keyword evidence="2" id="KW-0560">Oxidoreductase</keyword>